<evidence type="ECO:0000256" key="2">
    <source>
        <dbReference type="ARBA" id="ARBA00011738"/>
    </source>
</evidence>
<evidence type="ECO:0000313" key="7">
    <source>
        <dbReference type="Proteomes" id="UP000012081"/>
    </source>
</evidence>
<dbReference type="InterPro" id="IPR036188">
    <property type="entry name" value="FAD/NAD-bd_sf"/>
</dbReference>
<dbReference type="PANTHER" id="PTHR48105">
    <property type="entry name" value="THIOREDOXIN REDUCTASE 1-RELATED-RELATED"/>
    <property type="match status" value="1"/>
</dbReference>
<sequence>MTFDTVIIGGGIAGWQAAIQLSRSLRKVAVIDDGGGRSSAAKRYRNLLGFPAGISGDELRQAGRTHAMRYGAEYFEDEVVSLVQDADQLFRVETRRTRSTIRGRTIVLATGIADPFPDIDGLHECLGISAFICPDCDGYETVGKQTGVIGRARQAVQMANALSYYTDKLQLFISSTEEETADVDSAKNSSYPCCFEPVVSLEHQAGEVRCLHLATGEQVELSRVFLAFPGARAQSHLLRAFPVEMNEKGHAIVNPRTKETSYPGIWAIGDVAAHSQQVAIAMGDGSQAAIWIHKRLLQQD</sequence>
<evidence type="ECO:0000256" key="3">
    <source>
        <dbReference type="ARBA" id="ARBA00022630"/>
    </source>
</evidence>
<keyword evidence="4" id="KW-0560">Oxidoreductase</keyword>
<accession>M8DJM9</accession>
<dbReference type="GO" id="GO:0016491">
    <property type="term" value="F:oxidoreductase activity"/>
    <property type="evidence" value="ECO:0007669"/>
    <property type="project" value="UniProtKB-KW"/>
</dbReference>
<name>M8DJM9_9BACL</name>
<proteinExistence type="predicted"/>
<keyword evidence="3" id="KW-0285">Flavoprotein</keyword>
<dbReference type="InterPro" id="IPR050097">
    <property type="entry name" value="Ferredoxin-NADP_redctase_2"/>
</dbReference>
<gene>
    <name evidence="6" type="ORF">I532_06450</name>
</gene>
<comment type="cofactor">
    <cofactor evidence="1">
        <name>FAD</name>
        <dbReference type="ChEBI" id="CHEBI:57692"/>
    </cofactor>
</comment>
<dbReference type="InterPro" id="IPR023753">
    <property type="entry name" value="FAD/NAD-binding_dom"/>
</dbReference>
<evidence type="ECO:0000256" key="4">
    <source>
        <dbReference type="ARBA" id="ARBA00023002"/>
    </source>
</evidence>
<dbReference type="PRINTS" id="PR00368">
    <property type="entry name" value="FADPNR"/>
</dbReference>
<dbReference type="Proteomes" id="UP000012081">
    <property type="component" value="Unassembled WGS sequence"/>
</dbReference>
<evidence type="ECO:0000313" key="6">
    <source>
        <dbReference type="EMBL" id="EMT53632.1"/>
    </source>
</evidence>
<dbReference type="PRINTS" id="PR00469">
    <property type="entry name" value="PNDRDTASEII"/>
</dbReference>
<comment type="caution">
    <text evidence="6">The sequence shown here is derived from an EMBL/GenBank/DDBJ whole genome shotgun (WGS) entry which is preliminary data.</text>
</comment>
<dbReference type="Pfam" id="PF07992">
    <property type="entry name" value="Pyr_redox_2"/>
    <property type="match status" value="1"/>
</dbReference>
<comment type="subunit">
    <text evidence="2">Homodimer.</text>
</comment>
<dbReference type="PATRIC" id="fig|1300222.3.peg.1323"/>
<organism evidence="6 7">
    <name type="scientific">Brevibacillus borstelensis AK1</name>
    <dbReference type="NCBI Taxonomy" id="1300222"/>
    <lineage>
        <taxon>Bacteria</taxon>
        <taxon>Bacillati</taxon>
        <taxon>Bacillota</taxon>
        <taxon>Bacilli</taxon>
        <taxon>Bacillales</taxon>
        <taxon>Paenibacillaceae</taxon>
        <taxon>Brevibacillus</taxon>
    </lineage>
</organism>
<dbReference type="STRING" id="1300222.I532_06450"/>
<keyword evidence="7" id="KW-1185">Reference proteome</keyword>
<dbReference type="SUPFAM" id="SSF51905">
    <property type="entry name" value="FAD/NAD(P)-binding domain"/>
    <property type="match status" value="2"/>
</dbReference>
<evidence type="ECO:0000259" key="5">
    <source>
        <dbReference type="Pfam" id="PF07992"/>
    </source>
</evidence>
<dbReference type="OrthoDB" id="9806179at2"/>
<reference evidence="6 7" key="1">
    <citation type="submission" date="2013-03" db="EMBL/GenBank/DDBJ databases">
        <title>Assembly of a new bacterial strain Brevibacillus borstelensis AK1.</title>
        <authorList>
            <person name="Rajan I."/>
            <person name="PoliReddy D."/>
            <person name="Sugumar T."/>
            <person name="Rathinam K."/>
            <person name="Alqarawi S."/>
            <person name="Khalil A.B."/>
            <person name="Sivakumar N."/>
        </authorList>
    </citation>
    <scope>NUCLEOTIDE SEQUENCE [LARGE SCALE GENOMIC DNA]</scope>
    <source>
        <strain evidence="6 7">AK1</strain>
    </source>
</reference>
<evidence type="ECO:0000256" key="1">
    <source>
        <dbReference type="ARBA" id="ARBA00001974"/>
    </source>
</evidence>
<protein>
    <recommendedName>
        <fullName evidence="5">FAD/NAD(P)-binding domain-containing protein</fullName>
    </recommendedName>
</protein>
<dbReference type="Gene3D" id="3.50.50.60">
    <property type="entry name" value="FAD/NAD(P)-binding domain"/>
    <property type="match status" value="2"/>
</dbReference>
<dbReference type="EMBL" id="APBN01000002">
    <property type="protein sequence ID" value="EMT53632.1"/>
    <property type="molecule type" value="Genomic_DNA"/>
</dbReference>
<feature type="domain" description="FAD/NAD(P)-binding" evidence="5">
    <location>
        <begin position="3"/>
        <end position="285"/>
    </location>
</feature>
<dbReference type="AlphaFoldDB" id="M8DJM9"/>
<dbReference type="RefSeq" id="WP_003387130.1">
    <property type="nucleotide sequence ID" value="NZ_APBN01000002.1"/>
</dbReference>